<sequence>MSLAQDYNQRVAGNFEGLAVSIIAGALALVGEVMSESPATPDDTSVNALLAFIQAYPALITIGGLLFVVAAAGPLGFIGFIFELGGLRLLFVDPTTGLVFILLGAGFIVVGSKFWRWMPVIKHFLSNSRRGGRGGYGRR</sequence>
<gene>
    <name evidence="2" type="ORF">C483_00240</name>
</gene>
<keyword evidence="1" id="KW-0812">Transmembrane</keyword>
<proteinExistence type="predicted"/>
<keyword evidence="1" id="KW-1133">Transmembrane helix</keyword>
<feature type="transmembrane region" description="Helical" evidence="1">
    <location>
        <begin position="12"/>
        <end position="35"/>
    </location>
</feature>
<dbReference type="Proteomes" id="UP000011519">
    <property type="component" value="Unassembled WGS sequence"/>
</dbReference>
<name>M0AFT1_9EURY</name>
<protein>
    <submittedName>
        <fullName evidence="2">Uncharacterized protein</fullName>
    </submittedName>
</protein>
<keyword evidence="1" id="KW-0472">Membrane</keyword>
<dbReference type="RefSeq" id="WP_006651328.1">
    <property type="nucleotide sequence ID" value="NZ_AOIM01000002.1"/>
</dbReference>
<evidence type="ECO:0000256" key="1">
    <source>
        <dbReference type="SAM" id="Phobius"/>
    </source>
</evidence>
<dbReference type="EMBL" id="AOIM01000002">
    <property type="protein sequence ID" value="ELY96208.1"/>
    <property type="molecule type" value="Genomic_DNA"/>
</dbReference>
<evidence type="ECO:0000313" key="3">
    <source>
        <dbReference type="Proteomes" id="UP000011519"/>
    </source>
</evidence>
<dbReference type="AlphaFoldDB" id="M0AFT1"/>
<reference evidence="2 3" key="1">
    <citation type="journal article" date="2014" name="PLoS Genet.">
        <title>Phylogenetically driven sequencing of extremely halophilic archaea reveals strategies for static and dynamic osmo-response.</title>
        <authorList>
            <person name="Becker E.A."/>
            <person name="Seitzer P.M."/>
            <person name="Tritt A."/>
            <person name="Larsen D."/>
            <person name="Krusor M."/>
            <person name="Yao A.I."/>
            <person name="Wu D."/>
            <person name="Madern D."/>
            <person name="Eisen J.A."/>
            <person name="Darling A.E."/>
            <person name="Facciotti M.T."/>
        </authorList>
    </citation>
    <scope>NUCLEOTIDE SEQUENCE [LARGE SCALE GENOMIC DNA]</scope>
    <source>
        <strain evidence="2 3">JCM 10989</strain>
    </source>
</reference>
<accession>M0AFT1</accession>
<comment type="caution">
    <text evidence="2">The sequence shown here is derived from an EMBL/GenBank/DDBJ whole genome shotgun (WGS) entry which is preliminary data.</text>
</comment>
<feature type="transmembrane region" description="Helical" evidence="1">
    <location>
        <begin position="55"/>
        <end position="82"/>
    </location>
</feature>
<keyword evidence="3" id="KW-1185">Reference proteome</keyword>
<organism evidence="2 3">
    <name type="scientific">Natrialba hulunbeirensis JCM 10989</name>
    <dbReference type="NCBI Taxonomy" id="1227493"/>
    <lineage>
        <taxon>Archaea</taxon>
        <taxon>Methanobacteriati</taxon>
        <taxon>Methanobacteriota</taxon>
        <taxon>Stenosarchaea group</taxon>
        <taxon>Halobacteria</taxon>
        <taxon>Halobacteriales</taxon>
        <taxon>Natrialbaceae</taxon>
        <taxon>Natrialba</taxon>
    </lineage>
</organism>
<feature type="transmembrane region" description="Helical" evidence="1">
    <location>
        <begin position="89"/>
        <end position="110"/>
    </location>
</feature>
<evidence type="ECO:0000313" key="2">
    <source>
        <dbReference type="EMBL" id="ELY96208.1"/>
    </source>
</evidence>